<evidence type="ECO:0000313" key="12">
    <source>
        <dbReference type="Proteomes" id="UP001217918"/>
    </source>
</evidence>
<evidence type="ECO:0000256" key="1">
    <source>
        <dbReference type="ARBA" id="ARBA00002743"/>
    </source>
</evidence>
<sequence length="349" mass="37158">MGGLGMTNVESPGQISTDCLGYQALLWNINPAFTGSALDNSFADNAVYANASSLNTIGFSGRPDTEPLEYLCLTSSGQSALYLPPKPKTTNFIGPVVAEVSRDAGDTTVFGIGYGLAGKVKGVGFVTLFDLDTQQNIPGYFLGVATSATWAFVKDQSSGHIGASLVASLLQNLQGRKFAPNFSSFPHSTMNSSYESADASATAPARSDTSSASSFSEQELTRHSSEPTTIHAPAPTRPGLQARQSSGTIIVPSTSESAVFETSPDAANARAMSPRRSTEDIQVLGKEAREELRKHAQALQDSLMTIFNRIEAVKEEHDKLDNHNKFLQKYIGDLMATSKITTSSSKAKK</sequence>
<comment type="caution">
    <text evidence="11">The sequence shown here is derived from an EMBL/GenBank/DDBJ whole genome shotgun (WGS) entry which is preliminary data.</text>
</comment>
<evidence type="ECO:0000256" key="6">
    <source>
        <dbReference type="ARBA" id="ARBA00022490"/>
    </source>
</evidence>
<dbReference type="GO" id="GO:0005829">
    <property type="term" value="C:cytosol"/>
    <property type="evidence" value="ECO:0007669"/>
    <property type="project" value="UniProtKB-SubCell"/>
</dbReference>
<organism evidence="11 12">
    <name type="scientific">Phyllachora maydis</name>
    <dbReference type="NCBI Taxonomy" id="1825666"/>
    <lineage>
        <taxon>Eukaryota</taxon>
        <taxon>Fungi</taxon>
        <taxon>Dikarya</taxon>
        <taxon>Ascomycota</taxon>
        <taxon>Pezizomycotina</taxon>
        <taxon>Sordariomycetes</taxon>
        <taxon>Sordariomycetidae</taxon>
        <taxon>Phyllachorales</taxon>
        <taxon>Phyllachoraceae</taxon>
        <taxon>Phyllachora</taxon>
    </lineage>
</organism>
<evidence type="ECO:0000256" key="8">
    <source>
        <dbReference type="ARBA" id="ARBA00023054"/>
    </source>
</evidence>
<dbReference type="EMBL" id="JAQQPM010000006">
    <property type="protein sequence ID" value="KAK2073199.1"/>
    <property type="molecule type" value="Genomic_DNA"/>
</dbReference>
<gene>
    <name evidence="11" type="ORF">P8C59_007497</name>
</gene>
<name>A0AAD9MDL7_9PEZI</name>
<dbReference type="Gene3D" id="1.20.5.170">
    <property type="match status" value="1"/>
</dbReference>
<keyword evidence="7" id="KW-0333">Golgi apparatus</keyword>
<evidence type="ECO:0000256" key="10">
    <source>
        <dbReference type="SAM" id="MobiDB-lite"/>
    </source>
</evidence>
<dbReference type="AlphaFoldDB" id="A0AAD9MDL7"/>
<evidence type="ECO:0000256" key="2">
    <source>
        <dbReference type="ARBA" id="ARBA00004255"/>
    </source>
</evidence>
<feature type="region of interest" description="Disordered" evidence="10">
    <location>
        <begin position="189"/>
        <end position="244"/>
    </location>
</feature>
<dbReference type="PANTHER" id="PTHR21614">
    <property type="entry name" value="SHORT COILED COIL PROTEIN"/>
    <property type="match status" value="1"/>
</dbReference>
<comment type="similarity">
    <text evidence="5">Belongs to the SCOC family.</text>
</comment>
<protein>
    <submittedName>
        <fullName evidence="11">Uncharacterized protein</fullName>
    </submittedName>
</protein>
<reference evidence="11" key="1">
    <citation type="journal article" date="2023" name="Mol. Plant Microbe Interact.">
        <title>Elucidating the Obligate Nature and Biological Capacity of an Invasive Fungal Corn Pathogen.</title>
        <authorList>
            <person name="MacCready J.S."/>
            <person name="Roggenkamp E.M."/>
            <person name="Gdanetz K."/>
            <person name="Chilvers M.I."/>
        </authorList>
    </citation>
    <scope>NUCLEOTIDE SEQUENCE</scope>
    <source>
        <strain evidence="11">PM02</strain>
    </source>
</reference>
<dbReference type="GO" id="GO:0005802">
    <property type="term" value="C:trans-Golgi network"/>
    <property type="evidence" value="ECO:0007669"/>
    <property type="project" value="TreeGrafter"/>
</dbReference>
<dbReference type="InterPro" id="IPR019357">
    <property type="entry name" value="SCOC"/>
</dbReference>
<keyword evidence="9" id="KW-0472">Membrane</keyword>
<keyword evidence="12" id="KW-1185">Reference proteome</keyword>
<dbReference type="Proteomes" id="UP001217918">
    <property type="component" value="Unassembled WGS sequence"/>
</dbReference>
<feature type="compositionally biased region" description="Low complexity" evidence="10">
    <location>
        <begin position="196"/>
        <end position="216"/>
    </location>
</feature>
<dbReference type="GO" id="GO:0000139">
    <property type="term" value="C:Golgi membrane"/>
    <property type="evidence" value="ECO:0007669"/>
    <property type="project" value="UniProtKB-SubCell"/>
</dbReference>
<comment type="subcellular location">
    <subcellularLocation>
        <location evidence="3">Cytoplasm</location>
        <location evidence="3">Cytosol</location>
    </subcellularLocation>
    <subcellularLocation>
        <location evidence="2">Golgi apparatus membrane</location>
        <topology evidence="2">Peripheral membrane protein</topology>
        <orientation evidence="2">Cytoplasmic side</orientation>
    </subcellularLocation>
    <subcellularLocation>
        <location evidence="4">Golgi apparatus</location>
        <location evidence="4">trans-Golgi network</location>
    </subcellularLocation>
</comment>
<accession>A0AAD9MDL7</accession>
<evidence type="ECO:0000256" key="4">
    <source>
        <dbReference type="ARBA" id="ARBA00004601"/>
    </source>
</evidence>
<dbReference type="PANTHER" id="PTHR21614:SF0">
    <property type="entry name" value="GEO08385P1"/>
    <property type="match status" value="1"/>
</dbReference>
<dbReference type="Pfam" id="PF10224">
    <property type="entry name" value="DUF2205"/>
    <property type="match status" value="1"/>
</dbReference>
<comment type="function">
    <text evidence="1">Positive regulator of amino acid starvation-induced autophagy.</text>
</comment>
<evidence type="ECO:0000313" key="11">
    <source>
        <dbReference type="EMBL" id="KAK2073199.1"/>
    </source>
</evidence>
<keyword evidence="6" id="KW-0963">Cytoplasm</keyword>
<evidence type="ECO:0000256" key="5">
    <source>
        <dbReference type="ARBA" id="ARBA00010880"/>
    </source>
</evidence>
<keyword evidence="8" id="KW-0175">Coiled coil</keyword>
<evidence type="ECO:0000256" key="3">
    <source>
        <dbReference type="ARBA" id="ARBA00004514"/>
    </source>
</evidence>
<proteinExistence type="inferred from homology"/>
<evidence type="ECO:0000256" key="9">
    <source>
        <dbReference type="ARBA" id="ARBA00023136"/>
    </source>
</evidence>
<evidence type="ECO:0000256" key="7">
    <source>
        <dbReference type="ARBA" id="ARBA00023034"/>
    </source>
</evidence>